<dbReference type="SUPFAM" id="SSF48652">
    <property type="entry name" value="Tetraspanin"/>
    <property type="match status" value="1"/>
</dbReference>
<dbReference type="Proteomes" id="UP001152888">
    <property type="component" value="Unassembled WGS sequence"/>
</dbReference>
<keyword evidence="2" id="KW-0812">Transmembrane</keyword>
<comment type="caution">
    <text evidence="3">The sequence shown here is derived from an EMBL/GenBank/DDBJ whole genome shotgun (WGS) entry which is preliminary data.</text>
</comment>
<evidence type="ECO:0000313" key="4">
    <source>
        <dbReference type="Proteomes" id="UP001152888"/>
    </source>
</evidence>
<evidence type="ECO:0000256" key="2">
    <source>
        <dbReference type="SAM" id="Phobius"/>
    </source>
</evidence>
<dbReference type="GO" id="GO:0016020">
    <property type="term" value="C:membrane"/>
    <property type="evidence" value="ECO:0007669"/>
    <property type="project" value="InterPro"/>
</dbReference>
<feature type="transmembrane region" description="Helical" evidence="2">
    <location>
        <begin position="251"/>
        <end position="281"/>
    </location>
</feature>
<reference evidence="3" key="1">
    <citation type="submission" date="2022-03" db="EMBL/GenBank/DDBJ databases">
        <authorList>
            <person name="Sayadi A."/>
        </authorList>
    </citation>
    <scope>NUCLEOTIDE SEQUENCE</scope>
</reference>
<proteinExistence type="predicted"/>
<feature type="compositionally biased region" description="Polar residues" evidence="1">
    <location>
        <begin position="359"/>
        <end position="379"/>
    </location>
</feature>
<evidence type="ECO:0000256" key="1">
    <source>
        <dbReference type="SAM" id="MobiDB-lite"/>
    </source>
</evidence>
<dbReference type="OrthoDB" id="9836210at2759"/>
<sequence length="390" mass="44360">MAVGLYKLSQKNRNTLASIIYFMCTLEMAIGFCMAGSSFYTMIVVSPIIHSEKSEVDFAFAITGIFGTHIIIQHIVGYKVCFKCFKQAYKKSTKSLLFLWSCIGANMTLNLLIVCHYLRKLKGHIAKSVKQSFMIGMGHYLKDITWKGTIDKLQYDNQCCGIFSFEDWEEKAWLTKYHVNAECDTIKEYRISEDILSLPVIPWSCCRTDFPMQCLHDPLQQPQFAHVWVDEPNIVKESINTKGCLDALTKLIFIFINTYICMTALVFLLQLLVFLVLRIMYTSARNAILLNNSEGIAPGWIFGRGDCGYTGGWTLTEIMGPLPPRTEENVTKPTIKKSRFKCFAKEKKIAGDATETTLDNVESAPTQINDTSTVEPSRQNMEDELKRLKQ</sequence>
<keyword evidence="2" id="KW-0472">Membrane</keyword>
<keyword evidence="2" id="KW-1133">Transmembrane helix</keyword>
<name>A0A9P0K635_ACAOB</name>
<feature type="transmembrane region" description="Helical" evidence="2">
    <location>
        <begin position="96"/>
        <end position="118"/>
    </location>
</feature>
<protein>
    <submittedName>
        <fullName evidence="3">Uncharacterized protein</fullName>
    </submittedName>
</protein>
<dbReference type="InterPro" id="IPR008952">
    <property type="entry name" value="Tetraspanin_EC2_sf"/>
</dbReference>
<dbReference type="AlphaFoldDB" id="A0A9P0K635"/>
<organism evidence="3 4">
    <name type="scientific">Acanthoscelides obtectus</name>
    <name type="common">Bean weevil</name>
    <name type="synonym">Bruchus obtectus</name>
    <dbReference type="NCBI Taxonomy" id="200917"/>
    <lineage>
        <taxon>Eukaryota</taxon>
        <taxon>Metazoa</taxon>
        <taxon>Ecdysozoa</taxon>
        <taxon>Arthropoda</taxon>
        <taxon>Hexapoda</taxon>
        <taxon>Insecta</taxon>
        <taxon>Pterygota</taxon>
        <taxon>Neoptera</taxon>
        <taxon>Endopterygota</taxon>
        <taxon>Coleoptera</taxon>
        <taxon>Polyphaga</taxon>
        <taxon>Cucujiformia</taxon>
        <taxon>Chrysomeloidea</taxon>
        <taxon>Chrysomelidae</taxon>
        <taxon>Bruchinae</taxon>
        <taxon>Bruchini</taxon>
        <taxon>Acanthoscelides</taxon>
    </lineage>
</organism>
<dbReference type="GO" id="GO:0007601">
    <property type="term" value="P:visual perception"/>
    <property type="evidence" value="ECO:0007669"/>
    <property type="project" value="InterPro"/>
</dbReference>
<dbReference type="InterPro" id="IPR000830">
    <property type="entry name" value="Peripherin/rom-1"/>
</dbReference>
<keyword evidence="4" id="KW-1185">Reference proteome</keyword>
<feature type="compositionally biased region" description="Basic and acidic residues" evidence="1">
    <location>
        <begin position="380"/>
        <end position="390"/>
    </location>
</feature>
<dbReference type="EMBL" id="CAKOFQ010006731">
    <property type="protein sequence ID" value="CAH1966192.1"/>
    <property type="molecule type" value="Genomic_DNA"/>
</dbReference>
<evidence type="ECO:0000313" key="3">
    <source>
        <dbReference type="EMBL" id="CAH1966192.1"/>
    </source>
</evidence>
<gene>
    <name evidence="3" type="ORF">ACAOBT_LOCUS6706</name>
</gene>
<feature type="region of interest" description="Disordered" evidence="1">
    <location>
        <begin position="359"/>
        <end position="390"/>
    </location>
</feature>
<accession>A0A9P0K635</accession>
<feature type="transmembrane region" description="Helical" evidence="2">
    <location>
        <begin position="58"/>
        <end position="76"/>
    </location>
</feature>
<feature type="transmembrane region" description="Helical" evidence="2">
    <location>
        <begin position="20"/>
        <end position="46"/>
    </location>
</feature>
<dbReference type="PRINTS" id="PR00218">
    <property type="entry name" value="PERIPHERNRDS"/>
</dbReference>
<dbReference type="Gene3D" id="1.10.1450.10">
    <property type="entry name" value="Tetraspanin"/>
    <property type="match status" value="1"/>
</dbReference>